<proteinExistence type="predicted"/>
<dbReference type="AlphaFoldDB" id="A0A4R8DR27"/>
<organism evidence="1 2">
    <name type="scientific">Dinghuibacter silviterrae</name>
    <dbReference type="NCBI Taxonomy" id="1539049"/>
    <lineage>
        <taxon>Bacteria</taxon>
        <taxon>Pseudomonadati</taxon>
        <taxon>Bacteroidota</taxon>
        <taxon>Chitinophagia</taxon>
        <taxon>Chitinophagales</taxon>
        <taxon>Chitinophagaceae</taxon>
        <taxon>Dinghuibacter</taxon>
    </lineage>
</organism>
<evidence type="ECO:0000313" key="1">
    <source>
        <dbReference type="EMBL" id="TDW99786.1"/>
    </source>
</evidence>
<dbReference type="EMBL" id="SODV01000001">
    <property type="protein sequence ID" value="TDW99786.1"/>
    <property type="molecule type" value="Genomic_DNA"/>
</dbReference>
<sequence length="73" mass="9068">MDDNSIIFLVLEQEPQTDWNWLIERFGRERIRSTLLEFRNGFSEERLQKVCDYFDLRPEDLPRKQPWRVGRWP</sequence>
<gene>
    <name evidence="1" type="ORF">EDB95_0797</name>
</gene>
<protein>
    <submittedName>
        <fullName evidence="1">Uncharacterized protein</fullName>
    </submittedName>
</protein>
<reference evidence="1 2" key="1">
    <citation type="submission" date="2019-03" db="EMBL/GenBank/DDBJ databases">
        <title>Genomic Encyclopedia of Type Strains, Phase IV (KMG-IV): sequencing the most valuable type-strain genomes for metagenomic binning, comparative biology and taxonomic classification.</title>
        <authorList>
            <person name="Goeker M."/>
        </authorList>
    </citation>
    <scope>NUCLEOTIDE SEQUENCE [LARGE SCALE GENOMIC DNA]</scope>
    <source>
        <strain evidence="1 2">DSM 100059</strain>
    </source>
</reference>
<comment type="caution">
    <text evidence="1">The sequence shown here is derived from an EMBL/GenBank/DDBJ whole genome shotgun (WGS) entry which is preliminary data.</text>
</comment>
<keyword evidence="2" id="KW-1185">Reference proteome</keyword>
<name>A0A4R8DR27_9BACT</name>
<evidence type="ECO:0000313" key="2">
    <source>
        <dbReference type="Proteomes" id="UP000294498"/>
    </source>
</evidence>
<dbReference type="Proteomes" id="UP000294498">
    <property type="component" value="Unassembled WGS sequence"/>
</dbReference>
<accession>A0A4R8DR27</accession>